<dbReference type="GO" id="GO:0005886">
    <property type="term" value="C:plasma membrane"/>
    <property type="evidence" value="ECO:0007669"/>
    <property type="project" value="TreeGrafter"/>
</dbReference>
<dbReference type="AlphaFoldDB" id="A0A6L2Q270"/>
<feature type="transmembrane region" description="Helical" evidence="9">
    <location>
        <begin position="457"/>
        <end position="479"/>
    </location>
</feature>
<dbReference type="CDD" id="cd00637">
    <property type="entry name" value="7tm_classA_rhodopsin-like"/>
    <property type="match status" value="1"/>
</dbReference>
<dbReference type="PANTHER" id="PTHR45695">
    <property type="entry name" value="LEUCOKININ RECEPTOR-RELATED"/>
    <property type="match status" value="1"/>
</dbReference>
<dbReference type="OrthoDB" id="9046662at2759"/>
<keyword evidence="4 9" id="KW-1133">Transmembrane helix</keyword>
<feature type="transmembrane region" description="Helical" evidence="9">
    <location>
        <begin position="499"/>
        <end position="521"/>
    </location>
</feature>
<keyword evidence="3 9" id="KW-0812">Transmembrane</keyword>
<keyword evidence="8" id="KW-0807">Transducer</keyword>
<dbReference type="Proteomes" id="UP000502823">
    <property type="component" value="Unassembled WGS sequence"/>
</dbReference>
<feature type="transmembrane region" description="Helical" evidence="9">
    <location>
        <begin position="419"/>
        <end position="445"/>
    </location>
</feature>
<dbReference type="SUPFAM" id="SSF81321">
    <property type="entry name" value="Family A G protein-coupled receptor-like"/>
    <property type="match status" value="1"/>
</dbReference>
<feature type="transmembrane region" description="Helical" evidence="9">
    <location>
        <begin position="542"/>
        <end position="563"/>
    </location>
</feature>
<evidence type="ECO:0000313" key="12">
    <source>
        <dbReference type="Proteomes" id="UP000502823"/>
    </source>
</evidence>
<feature type="transmembrane region" description="Helical" evidence="9">
    <location>
        <begin position="634"/>
        <end position="654"/>
    </location>
</feature>
<dbReference type="EMBL" id="BLKM01000588">
    <property type="protein sequence ID" value="GFG35987.1"/>
    <property type="molecule type" value="Genomic_DNA"/>
</dbReference>
<organism evidence="11 12">
    <name type="scientific">Coptotermes formosanus</name>
    <name type="common">Formosan subterranean termite</name>
    <dbReference type="NCBI Taxonomy" id="36987"/>
    <lineage>
        <taxon>Eukaryota</taxon>
        <taxon>Metazoa</taxon>
        <taxon>Ecdysozoa</taxon>
        <taxon>Arthropoda</taxon>
        <taxon>Hexapoda</taxon>
        <taxon>Insecta</taxon>
        <taxon>Pterygota</taxon>
        <taxon>Neoptera</taxon>
        <taxon>Polyneoptera</taxon>
        <taxon>Dictyoptera</taxon>
        <taxon>Blattodea</taxon>
        <taxon>Blattoidea</taxon>
        <taxon>Termitoidae</taxon>
        <taxon>Rhinotermitidae</taxon>
        <taxon>Coptotermes</taxon>
    </lineage>
</organism>
<gene>
    <name evidence="11" type="ORF">Cfor_03568</name>
</gene>
<evidence type="ECO:0000256" key="9">
    <source>
        <dbReference type="SAM" id="Phobius"/>
    </source>
</evidence>
<name>A0A6L2Q270_COPFO</name>
<feature type="transmembrane region" description="Helical" evidence="9">
    <location>
        <begin position="583"/>
        <end position="603"/>
    </location>
</feature>
<dbReference type="SMART" id="SM01381">
    <property type="entry name" value="7TM_GPCR_Srsx"/>
    <property type="match status" value="1"/>
</dbReference>
<evidence type="ECO:0000256" key="2">
    <source>
        <dbReference type="ARBA" id="ARBA00010663"/>
    </source>
</evidence>
<protein>
    <recommendedName>
        <fullName evidence="10">G-protein coupled receptors family 1 profile domain-containing protein</fullName>
    </recommendedName>
</protein>
<evidence type="ECO:0000256" key="7">
    <source>
        <dbReference type="ARBA" id="ARBA00023170"/>
    </source>
</evidence>
<dbReference type="PRINTS" id="PR00237">
    <property type="entry name" value="GPCRRHODOPSN"/>
</dbReference>
<comment type="similarity">
    <text evidence="2">Belongs to the G-protein coupled receptor 1 family.</text>
</comment>
<dbReference type="PROSITE" id="PS50262">
    <property type="entry name" value="G_PROTEIN_RECEP_F1_2"/>
    <property type="match status" value="1"/>
</dbReference>
<sequence length="768" mass="88288">MNGPGSRSADTTLAYETGTINESSAIEHQTSGHSYKHSVSLRNITPLLEEQLTNRQIYYEGSSSYINDTNEESAEINDTYAFEKAYVTNTEQMVTTDSDSEYTEHTSEYQKVPENDTDKINLQRVILSENSRNFGNNDRNFTVPKTAYNHHGSDSELSYKNATNIIISMQETEPPKIATARCPGTMRSRAKNTHQITVTQKTFEPFESSTEHTANNVEGLLKRLSREEEELNETVKNTWSYTEHFLTSGDLQVGKKAINLMQNYVEHRRHWIRHMQLIPPDSVNVSGESLSYRPLLLVKVRQLNETESTLHMLQDIYRLATIVKTNETRFRNYSETHNNSADLSFVLEAEKYLNDLEISIRELEAVWQEYSIKDYFEFPWNSSVHLVSERNNLKAINKSIHEAYLFALKKKVLEETFQYYIYPGFYFVILVFGAVGNGALLLIFVKYKDIRTAPNIMVFNLALMDIMNLAANAPLYYISKYHSQWIYLEGYGCRVFATFRFLNHSVIEFSIVGLSIQRYCAVMATLRNPTSQWRSAVRCRTTMFMLVVWLIALVVSLPPSLVYEFPSGICFPLATPQIKALNVFYFALYSFVLPVTLVVFSVITAHKLKQSVSNIPGELVYRSQEVSRYRSAKVVTALAISYVITHIPRSIWFFLVSFFHLDRREIKYIPIDEVTNYLIFANSCLNPLALYISSGKFRQLFKRHLCCVRQKERPRAPLERQVTASSSTRLVCLIESYAEDLAGHKTSLKGLNNFTKNYADVNINPNTQ</sequence>
<comment type="subcellular location">
    <subcellularLocation>
        <location evidence="1">Membrane</location>
        <topology evidence="1">Multi-pass membrane protein</topology>
    </subcellularLocation>
</comment>
<dbReference type="InterPro" id="IPR000276">
    <property type="entry name" value="GPCR_Rhodpsn"/>
</dbReference>
<evidence type="ECO:0000256" key="8">
    <source>
        <dbReference type="ARBA" id="ARBA00023224"/>
    </source>
</evidence>
<evidence type="ECO:0000259" key="10">
    <source>
        <dbReference type="PROSITE" id="PS50262"/>
    </source>
</evidence>
<comment type="caution">
    <text evidence="11">The sequence shown here is derived from an EMBL/GenBank/DDBJ whole genome shotgun (WGS) entry which is preliminary data.</text>
</comment>
<keyword evidence="5" id="KW-0297">G-protein coupled receptor</keyword>
<evidence type="ECO:0000256" key="4">
    <source>
        <dbReference type="ARBA" id="ARBA00022989"/>
    </source>
</evidence>
<dbReference type="Gene3D" id="1.20.1070.10">
    <property type="entry name" value="Rhodopsin 7-helix transmembrane proteins"/>
    <property type="match status" value="1"/>
</dbReference>
<dbReference type="InterPro" id="IPR017452">
    <property type="entry name" value="GPCR_Rhodpsn_7TM"/>
</dbReference>
<dbReference type="Pfam" id="PF00001">
    <property type="entry name" value="7tm_1"/>
    <property type="match status" value="1"/>
</dbReference>
<dbReference type="GO" id="GO:0004930">
    <property type="term" value="F:G protein-coupled receptor activity"/>
    <property type="evidence" value="ECO:0007669"/>
    <property type="project" value="UniProtKB-KW"/>
</dbReference>
<reference evidence="12" key="1">
    <citation type="submission" date="2020-01" db="EMBL/GenBank/DDBJ databases">
        <title>Draft genome sequence of the Termite Coptotermes fromosanus.</title>
        <authorList>
            <person name="Itakura S."/>
            <person name="Yosikawa Y."/>
            <person name="Umezawa K."/>
        </authorList>
    </citation>
    <scope>NUCLEOTIDE SEQUENCE [LARGE SCALE GENOMIC DNA]</scope>
</reference>
<evidence type="ECO:0000256" key="3">
    <source>
        <dbReference type="ARBA" id="ARBA00022692"/>
    </source>
</evidence>
<dbReference type="PANTHER" id="PTHR45695:SF9">
    <property type="entry name" value="LEUCOKININ RECEPTOR"/>
    <property type="match status" value="1"/>
</dbReference>
<proteinExistence type="inferred from homology"/>
<accession>A0A6L2Q270</accession>
<dbReference type="InParanoid" id="A0A6L2Q270"/>
<evidence type="ECO:0000313" key="11">
    <source>
        <dbReference type="EMBL" id="GFG35987.1"/>
    </source>
</evidence>
<evidence type="ECO:0000256" key="6">
    <source>
        <dbReference type="ARBA" id="ARBA00023136"/>
    </source>
</evidence>
<keyword evidence="6 9" id="KW-0472">Membrane</keyword>
<keyword evidence="12" id="KW-1185">Reference proteome</keyword>
<evidence type="ECO:0000256" key="1">
    <source>
        <dbReference type="ARBA" id="ARBA00004141"/>
    </source>
</evidence>
<keyword evidence="7" id="KW-0675">Receptor</keyword>
<feature type="domain" description="G-protein coupled receptors family 1 profile" evidence="10">
    <location>
        <begin position="436"/>
        <end position="690"/>
    </location>
</feature>
<evidence type="ECO:0000256" key="5">
    <source>
        <dbReference type="ARBA" id="ARBA00023040"/>
    </source>
</evidence>